<dbReference type="AlphaFoldDB" id="A0A267G8G9"/>
<organism evidence="2 3">
    <name type="scientific">Macrostomum lignano</name>
    <dbReference type="NCBI Taxonomy" id="282301"/>
    <lineage>
        <taxon>Eukaryota</taxon>
        <taxon>Metazoa</taxon>
        <taxon>Spiralia</taxon>
        <taxon>Lophotrochozoa</taxon>
        <taxon>Platyhelminthes</taxon>
        <taxon>Rhabditophora</taxon>
        <taxon>Macrostomorpha</taxon>
        <taxon>Macrostomida</taxon>
        <taxon>Macrostomidae</taxon>
        <taxon>Macrostomum</taxon>
    </lineage>
</organism>
<comment type="caution">
    <text evidence="2">The sequence shown here is derived from an EMBL/GenBank/DDBJ whole genome shotgun (WGS) entry which is preliminary data.</text>
</comment>
<protein>
    <submittedName>
        <fullName evidence="2">Uncharacterized protein</fullName>
    </submittedName>
</protein>
<evidence type="ECO:0000313" key="2">
    <source>
        <dbReference type="EMBL" id="PAA82335.1"/>
    </source>
</evidence>
<feature type="region of interest" description="Disordered" evidence="1">
    <location>
        <begin position="67"/>
        <end position="93"/>
    </location>
</feature>
<dbReference type="Proteomes" id="UP000215902">
    <property type="component" value="Unassembled WGS sequence"/>
</dbReference>
<reference evidence="2 3" key="1">
    <citation type="submission" date="2017-06" db="EMBL/GenBank/DDBJ databases">
        <title>A platform for efficient transgenesis in Macrostomum lignano, a flatworm model organism for stem cell research.</title>
        <authorList>
            <person name="Berezikov E."/>
        </authorList>
    </citation>
    <scope>NUCLEOTIDE SEQUENCE [LARGE SCALE GENOMIC DNA]</scope>
    <source>
        <strain evidence="2">DV1</strain>
        <tissue evidence="2">Whole organism</tissue>
    </source>
</reference>
<feature type="compositionally biased region" description="Low complexity" evidence="1">
    <location>
        <begin position="9"/>
        <end position="30"/>
    </location>
</feature>
<proteinExistence type="predicted"/>
<feature type="non-terminal residue" evidence="2">
    <location>
        <position position="1"/>
    </location>
</feature>
<evidence type="ECO:0000256" key="1">
    <source>
        <dbReference type="SAM" id="MobiDB-lite"/>
    </source>
</evidence>
<name>A0A267G8G9_9PLAT</name>
<feature type="region of interest" description="Disordered" evidence="1">
    <location>
        <begin position="1"/>
        <end position="34"/>
    </location>
</feature>
<sequence length="93" mass="10148">ALPATAVVSGSNGHRSGASSSASASGSSSGPVMNDEQFETMWEQFMESMQRQERERELRQQQGRLGYRPAGQAMDRHHDINNLDIGSLLKGLD</sequence>
<dbReference type="EMBL" id="NIVC01000479">
    <property type="protein sequence ID" value="PAA82335.1"/>
    <property type="molecule type" value="Genomic_DNA"/>
</dbReference>
<gene>
    <name evidence="2" type="ORF">BOX15_Mlig005030g2</name>
</gene>
<keyword evidence="3" id="KW-1185">Reference proteome</keyword>
<accession>A0A267G8G9</accession>
<evidence type="ECO:0000313" key="3">
    <source>
        <dbReference type="Proteomes" id="UP000215902"/>
    </source>
</evidence>